<evidence type="ECO:0000256" key="1">
    <source>
        <dbReference type="ARBA" id="ARBA00004196"/>
    </source>
</evidence>
<keyword evidence="4" id="KW-0732">Signal</keyword>
<dbReference type="Proteomes" id="UP001199469">
    <property type="component" value="Unassembled WGS sequence"/>
</dbReference>
<reference evidence="6 7" key="1">
    <citation type="submission" date="2021-11" db="EMBL/GenBank/DDBJ databases">
        <title>Draft genome sequence of Actinomycetospora sp. SF1 isolated from the rhizosphere soil.</title>
        <authorList>
            <person name="Duangmal K."/>
            <person name="Chantavorakit T."/>
        </authorList>
    </citation>
    <scope>NUCLEOTIDE SEQUENCE [LARGE SCALE GENOMIC DNA]</scope>
    <source>
        <strain evidence="6 7">TBRC 5722</strain>
    </source>
</reference>
<evidence type="ECO:0000259" key="5">
    <source>
        <dbReference type="Pfam" id="PF00496"/>
    </source>
</evidence>
<dbReference type="InterPro" id="IPR000914">
    <property type="entry name" value="SBP_5_dom"/>
</dbReference>
<gene>
    <name evidence="6" type="ORF">LQ327_28785</name>
</gene>
<evidence type="ECO:0000256" key="3">
    <source>
        <dbReference type="ARBA" id="ARBA00022448"/>
    </source>
</evidence>
<proteinExistence type="inferred from homology"/>
<dbReference type="PROSITE" id="PS51257">
    <property type="entry name" value="PROKAR_LIPOPROTEIN"/>
    <property type="match status" value="1"/>
</dbReference>
<organism evidence="6 7">
    <name type="scientific">Actinomycetospora endophytica</name>
    <dbReference type="NCBI Taxonomy" id="2291215"/>
    <lineage>
        <taxon>Bacteria</taxon>
        <taxon>Bacillati</taxon>
        <taxon>Actinomycetota</taxon>
        <taxon>Actinomycetes</taxon>
        <taxon>Pseudonocardiales</taxon>
        <taxon>Pseudonocardiaceae</taxon>
        <taxon>Actinomycetospora</taxon>
    </lineage>
</organism>
<dbReference type="Gene3D" id="3.40.190.10">
    <property type="entry name" value="Periplasmic binding protein-like II"/>
    <property type="match status" value="1"/>
</dbReference>
<protein>
    <submittedName>
        <fullName evidence="6">ABC transporter substrate-binding protein</fullName>
    </submittedName>
</protein>
<evidence type="ECO:0000313" key="7">
    <source>
        <dbReference type="Proteomes" id="UP001199469"/>
    </source>
</evidence>
<comment type="subcellular location">
    <subcellularLocation>
        <location evidence="1">Cell envelope</location>
    </subcellularLocation>
</comment>
<keyword evidence="3" id="KW-0813">Transport</keyword>
<keyword evidence="7" id="KW-1185">Reference proteome</keyword>
<feature type="domain" description="Solute-binding protein family 5" evidence="5">
    <location>
        <begin position="80"/>
        <end position="405"/>
    </location>
</feature>
<dbReference type="InterPro" id="IPR030678">
    <property type="entry name" value="Peptide/Ni-bd"/>
</dbReference>
<dbReference type="PANTHER" id="PTHR30290:SF10">
    <property type="entry name" value="PERIPLASMIC OLIGOPEPTIDE-BINDING PROTEIN-RELATED"/>
    <property type="match status" value="1"/>
</dbReference>
<evidence type="ECO:0000256" key="4">
    <source>
        <dbReference type="ARBA" id="ARBA00022729"/>
    </source>
</evidence>
<dbReference type="PIRSF" id="PIRSF002741">
    <property type="entry name" value="MppA"/>
    <property type="match status" value="1"/>
</dbReference>
<comment type="similarity">
    <text evidence="2">Belongs to the bacterial solute-binding protein 5 family.</text>
</comment>
<dbReference type="PANTHER" id="PTHR30290">
    <property type="entry name" value="PERIPLASMIC BINDING COMPONENT OF ABC TRANSPORTER"/>
    <property type="match status" value="1"/>
</dbReference>
<evidence type="ECO:0000256" key="2">
    <source>
        <dbReference type="ARBA" id="ARBA00005695"/>
    </source>
</evidence>
<dbReference type="Gene3D" id="3.10.105.10">
    <property type="entry name" value="Dipeptide-binding Protein, Domain 3"/>
    <property type="match status" value="1"/>
</dbReference>
<dbReference type="CDD" id="cd08503">
    <property type="entry name" value="PBP2_NikA_DppA_OppA_like_17"/>
    <property type="match status" value="1"/>
</dbReference>
<name>A0ABS8PGJ1_9PSEU</name>
<dbReference type="SUPFAM" id="SSF53850">
    <property type="entry name" value="Periplasmic binding protein-like II"/>
    <property type="match status" value="1"/>
</dbReference>
<comment type="caution">
    <text evidence="6">The sequence shown here is derived from an EMBL/GenBank/DDBJ whole genome shotgun (WGS) entry which is preliminary data.</text>
</comment>
<dbReference type="EMBL" id="JAJNDB010000008">
    <property type="protein sequence ID" value="MCD2197376.1"/>
    <property type="molecule type" value="Genomic_DNA"/>
</dbReference>
<dbReference type="InterPro" id="IPR006311">
    <property type="entry name" value="TAT_signal"/>
</dbReference>
<dbReference type="InterPro" id="IPR039424">
    <property type="entry name" value="SBP_5"/>
</dbReference>
<sequence length="507" mass="54013">MSPALSRRRVLTGALAAAGALGLAGCAGGFSSGPPGRFRVAIAGGGSREQLDPHVLPQVVDQVRAKACYDTLVGYSPAMTPVPRLAESWESDATGTRWRIRLRPARFHDGRPVTATDVIASFRRIADPATGASAAQLFTDVDFAASRAVSDTEAEIVLRSPNRLFPISWGATGTAIVPGGRPDPTHPVGSGPFRFVSFSPGGPALYRAFEAYREGRPPSTELEIVPVDQENARAGALLSGQVHCAYDLQPTSVLRLTDDERAHVLSSPQGTSQYLCLKVDRPPFSDPRLRTAVQVGIDRAALVRVVLLGRGEIGNDLRGPGVQYYDTTIPQITRDLPRATALVTEAGARGTPVEILTSTTDPTFVPAATEIARQLTETGLDAQPRTIPPDSYFSQVRRTGVAAMTSGGPLPIPDYVGRKLVTNGTPNYTGYRNPQIDALYAQAVATPDEAERVRAFSAVQQLFHGESGNLVWGIAGWNVGVAADVRGVEADEPNTDRWGMFDRAVAA</sequence>
<dbReference type="PROSITE" id="PS51318">
    <property type="entry name" value="TAT"/>
    <property type="match status" value="1"/>
</dbReference>
<accession>A0ABS8PGJ1</accession>
<evidence type="ECO:0000313" key="6">
    <source>
        <dbReference type="EMBL" id="MCD2197376.1"/>
    </source>
</evidence>
<dbReference type="RefSeq" id="WP_230739395.1">
    <property type="nucleotide sequence ID" value="NZ_JAJNDB010000008.1"/>
</dbReference>
<dbReference type="Pfam" id="PF00496">
    <property type="entry name" value="SBP_bac_5"/>
    <property type="match status" value="1"/>
</dbReference>